<proteinExistence type="predicted"/>
<protein>
    <recommendedName>
        <fullName evidence="3">CCHC-type domain-containing protein</fullName>
    </recommendedName>
</protein>
<dbReference type="AlphaFoldDB" id="A0A1Y2DC63"/>
<evidence type="ECO:0000313" key="5">
    <source>
        <dbReference type="Proteomes" id="UP000193920"/>
    </source>
</evidence>
<dbReference type="Gene3D" id="4.10.60.10">
    <property type="entry name" value="Zinc finger, CCHC-type"/>
    <property type="match status" value="1"/>
</dbReference>
<evidence type="ECO:0000313" key="4">
    <source>
        <dbReference type="EMBL" id="ORY56734.1"/>
    </source>
</evidence>
<evidence type="ECO:0000259" key="3">
    <source>
        <dbReference type="PROSITE" id="PS50158"/>
    </source>
</evidence>
<feature type="compositionally biased region" description="Basic and acidic residues" evidence="2">
    <location>
        <begin position="102"/>
        <end position="120"/>
    </location>
</feature>
<dbReference type="SUPFAM" id="SSF57756">
    <property type="entry name" value="Retrovirus zinc finger-like domains"/>
    <property type="match status" value="1"/>
</dbReference>
<comment type="caution">
    <text evidence="4">The sequence shown here is derived from an EMBL/GenBank/DDBJ whole genome shotgun (WGS) entry which is preliminary data.</text>
</comment>
<keyword evidence="1" id="KW-0479">Metal-binding</keyword>
<organism evidence="4 5">
    <name type="scientific">Neocallimastix californiae</name>
    <dbReference type="NCBI Taxonomy" id="1754190"/>
    <lineage>
        <taxon>Eukaryota</taxon>
        <taxon>Fungi</taxon>
        <taxon>Fungi incertae sedis</taxon>
        <taxon>Chytridiomycota</taxon>
        <taxon>Chytridiomycota incertae sedis</taxon>
        <taxon>Neocallimastigomycetes</taxon>
        <taxon>Neocallimastigales</taxon>
        <taxon>Neocallimastigaceae</taxon>
        <taxon>Neocallimastix</taxon>
    </lineage>
</organism>
<evidence type="ECO:0000256" key="1">
    <source>
        <dbReference type="PROSITE-ProRule" id="PRU00047"/>
    </source>
</evidence>
<name>A0A1Y2DC63_9FUNG</name>
<reference evidence="4 5" key="1">
    <citation type="submission" date="2016-08" db="EMBL/GenBank/DDBJ databases">
        <title>A Parts List for Fungal Cellulosomes Revealed by Comparative Genomics.</title>
        <authorList>
            <consortium name="DOE Joint Genome Institute"/>
            <person name="Haitjema C.H."/>
            <person name="Gilmore S.P."/>
            <person name="Henske J.K."/>
            <person name="Solomon K.V."/>
            <person name="De Groot R."/>
            <person name="Kuo A."/>
            <person name="Mondo S.J."/>
            <person name="Salamov A.A."/>
            <person name="Labutti K."/>
            <person name="Zhao Z."/>
            <person name="Chiniquy J."/>
            <person name="Barry K."/>
            <person name="Brewer H.M."/>
            <person name="Purvine S.O."/>
            <person name="Wright A.T."/>
            <person name="Boxma B."/>
            <person name="Van Alen T."/>
            <person name="Hackstein J.H."/>
            <person name="Baker S.E."/>
            <person name="Grigoriev I.V."/>
            <person name="O'Malley M.A."/>
        </authorList>
    </citation>
    <scope>NUCLEOTIDE SEQUENCE [LARGE SCALE GENOMIC DNA]</scope>
    <source>
        <strain evidence="4 5">G1</strain>
    </source>
</reference>
<feature type="region of interest" description="Disordered" evidence="2">
    <location>
        <begin position="93"/>
        <end position="120"/>
    </location>
</feature>
<accession>A0A1Y2DC63</accession>
<dbReference type="EMBL" id="MCOG01000072">
    <property type="protein sequence ID" value="ORY56734.1"/>
    <property type="molecule type" value="Genomic_DNA"/>
</dbReference>
<dbReference type="GO" id="GO:0003676">
    <property type="term" value="F:nucleic acid binding"/>
    <property type="evidence" value="ECO:0007669"/>
    <property type="project" value="InterPro"/>
</dbReference>
<dbReference type="InterPro" id="IPR036875">
    <property type="entry name" value="Znf_CCHC_sf"/>
</dbReference>
<keyword evidence="1" id="KW-0862">Zinc</keyword>
<evidence type="ECO:0000256" key="2">
    <source>
        <dbReference type="SAM" id="MobiDB-lite"/>
    </source>
</evidence>
<dbReference type="GO" id="GO:0008270">
    <property type="term" value="F:zinc ion binding"/>
    <property type="evidence" value="ECO:0007669"/>
    <property type="project" value="UniProtKB-KW"/>
</dbReference>
<dbReference type="Proteomes" id="UP000193920">
    <property type="component" value="Unassembled WGS sequence"/>
</dbReference>
<dbReference type="OrthoDB" id="3066517at2759"/>
<sequence>KRIGEVSKYIREFEQASIHLGWNQSALVAKFIDGLHEEVKCELLMCGDNIPTLLAAFHKAMLIDSNLLKKYQIFKSYHDASIYNPFIRKMQSDKTNPFRRKTNQEDKENKRRGPLSLEEKQRRRAKGLCMYCGADGHLVAGCPKVPKN</sequence>
<keyword evidence="5" id="KW-1185">Reference proteome</keyword>
<dbReference type="PROSITE" id="PS50158">
    <property type="entry name" value="ZF_CCHC"/>
    <property type="match status" value="1"/>
</dbReference>
<dbReference type="InterPro" id="IPR001878">
    <property type="entry name" value="Znf_CCHC"/>
</dbReference>
<feature type="domain" description="CCHC-type" evidence="3">
    <location>
        <begin position="129"/>
        <end position="144"/>
    </location>
</feature>
<keyword evidence="1" id="KW-0863">Zinc-finger</keyword>
<feature type="non-terminal residue" evidence="4">
    <location>
        <position position="1"/>
    </location>
</feature>
<gene>
    <name evidence="4" type="ORF">LY90DRAFT_410208</name>
</gene>